<dbReference type="PANTHER" id="PTHR38445:SF7">
    <property type="entry name" value="GNTR-FAMILY TRANSCRIPTIONAL REGULATOR"/>
    <property type="match status" value="1"/>
</dbReference>
<proteinExistence type="predicted"/>
<organism evidence="5 6">
    <name type="scientific">Aureliella helgolandensis</name>
    <dbReference type="NCBI Taxonomy" id="2527968"/>
    <lineage>
        <taxon>Bacteria</taxon>
        <taxon>Pseudomonadati</taxon>
        <taxon>Planctomycetota</taxon>
        <taxon>Planctomycetia</taxon>
        <taxon>Pirellulales</taxon>
        <taxon>Pirellulaceae</taxon>
        <taxon>Aureliella</taxon>
    </lineage>
</organism>
<dbReference type="Proteomes" id="UP000318017">
    <property type="component" value="Chromosome"/>
</dbReference>
<gene>
    <name evidence="5" type="primary">ytrA_1</name>
    <name evidence="5" type="ORF">Q31a_15640</name>
</gene>
<evidence type="ECO:0000256" key="2">
    <source>
        <dbReference type="ARBA" id="ARBA00023125"/>
    </source>
</evidence>
<dbReference type="InterPro" id="IPR036390">
    <property type="entry name" value="WH_DNA-bd_sf"/>
</dbReference>
<dbReference type="AlphaFoldDB" id="A0A518G3U0"/>
<dbReference type="GO" id="GO:0003677">
    <property type="term" value="F:DNA binding"/>
    <property type="evidence" value="ECO:0007669"/>
    <property type="project" value="UniProtKB-KW"/>
</dbReference>
<evidence type="ECO:0000313" key="6">
    <source>
        <dbReference type="Proteomes" id="UP000318017"/>
    </source>
</evidence>
<keyword evidence="2" id="KW-0238">DNA-binding</keyword>
<evidence type="ECO:0000256" key="1">
    <source>
        <dbReference type="ARBA" id="ARBA00023015"/>
    </source>
</evidence>
<evidence type="ECO:0000256" key="3">
    <source>
        <dbReference type="ARBA" id="ARBA00023163"/>
    </source>
</evidence>
<sequence length="132" mass="14667">MQLQIDPNDGIPIYEQLIRQVKYAVAEGVLVPGQVIPSVREMAKLIAVNPNTVQRAYLQLQDETVLEALRGRGMAVCQNARLRCVSDRQQMVAERMDAVVDEGVRSGLAADPLREMFENSLRNATQKSEGQS</sequence>
<keyword evidence="1" id="KW-0805">Transcription regulation</keyword>
<dbReference type="InterPro" id="IPR000524">
    <property type="entry name" value="Tscrpt_reg_HTH_GntR"/>
</dbReference>
<dbReference type="InterPro" id="IPR036388">
    <property type="entry name" value="WH-like_DNA-bd_sf"/>
</dbReference>
<dbReference type="Pfam" id="PF00392">
    <property type="entry name" value="GntR"/>
    <property type="match status" value="1"/>
</dbReference>
<dbReference type="SMART" id="SM00345">
    <property type="entry name" value="HTH_GNTR"/>
    <property type="match status" value="1"/>
</dbReference>
<dbReference type="GO" id="GO:0003700">
    <property type="term" value="F:DNA-binding transcription factor activity"/>
    <property type="evidence" value="ECO:0007669"/>
    <property type="project" value="InterPro"/>
</dbReference>
<dbReference type="PANTHER" id="PTHR38445">
    <property type="entry name" value="HTH-TYPE TRANSCRIPTIONAL REPRESSOR YTRA"/>
    <property type="match status" value="1"/>
</dbReference>
<dbReference type="SUPFAM" id="SSF46785">
    <property type="entry name" value="Winged helix' DNA-binding domain"/>
    <property type="match status" value="1"/>
</dbReference>
<reference evidence="5 6" key="1">
    <citation type="submission" date="2019-02" db="EMBL/GenBank/DDBJ databases">
        <title>Deep-cultivation of Planctomycetes and their phenomic and genomic characterization uncovers novel biology.</title>
        <authorList>
            <person name="Wiegand S."/>
            <person name="Jogler M."/>
            <person name="Boedeker C."/>
            <person name="Pinto D."/>
            <person name="Vollmers J."/>
            <person name="Rivas-Marin E."/>
            <person name="Kohn T."/>
            <person name="Peeters S.H."/>
            <person name="Heuer A."/>
            <person name="Rast P."/>
            <person name="Oberbeckmann S."/>
            <person name="Bunk B."/>
            <person name="Jeske O."/>
            <person name="Meyerdierks A."/>
            <person name="Storesund J.E."/>
            <person name="Kallscheuer N."/>
            <person name="Luecker S."/>
            <person name="Lage O.M."/>
            <person name="Pohl T."/>
            <person name="Merkel B.J."/>
            <person name="Hornburger P."/>
            <person name="Mueller R.-W."/>
            <person name="Bruemmer F."/>
            <person name="Labrenz M."/>
            <person name="Spormann A.M."/>
            <person name="Op den Camp H."/>
            <person name="Overmann J."/>
            <person name="Amann R."/>
            <person name="Jetten M.S.M."/>
            <person name="Mascher T."/>
            <person name="Medema M.H."/>
            <person name="Devos D.P."/>
            <person name="Kaster A.-K."/>
            <person name="Ovreas L."/>
            <person name="Rohde M."/>
            <person name="Galperin M.Y."/>
            <person name="Jogler C."/>
        </authorList>
    </citation>
    <scope>NUCLEOTIDE SEQUENCE [LARGE SCALE GENOMIC DNA]</scope>
    <source>
        <strain evidence="5 6">Q31a</strain>
    </source>
</reference>
<accession>A0A518G3U0</accession>
<dbReference type="Gene3D" id="1.10.10.10">
    <property type="entry name" value="Winged helix-like DNA-binding domain superfamily/Winged helix DNA-binding domain"/>
    <property type="match status" value="1"/>
</dbReference>
<keyword evidence="3" id="KW-0804">Transcription</keyword>
<protein>
    <submittedName>
        <fullName evidence="5">HTH-type transcriptional repressor YtrA</fullName>
    </submittedName>
</protein>
<name>A0A518G3U0_9BACT</name>
<evidence type="ECO:0000313" key="5">
    <source>
        <dbReference type="EMBL" id="QDV23266.1"/>
    </source>
</evidence>
<dbReference type="CDD" id="cd07377">
    <property type="entry name" value="WHTH_GntR"/>
    <property type="match status" value="1"/>
</dbReference>
<dbReference type="KEGG" id="ahel:Q31a_15640"/>
<dbReference type="EMBL" id="CP036298">
    <property type="protein sequence ID" value="QDV23266.1"/>
    <property type="molecule type" value="Genomic_DNA"/>
</dbReference>
<keyword evidence="6" id="KW-1185">Reference proteome</keyword>
<dbReference type="PROSITE" id="PS50949">
    <property type="entry name" value="HTH_GNTR"/>
    <property type="match status" value="1"/>
</dbReference>
<evidence type="ECO:0000259" key="4">
    <source>
        <dbReference type="PROSITE" id="PS50949"/>
    </source>
</evidence>
<feature type="domain" description="HTH gntR-type" evidence="4">
    <location>
        <begin position="11"/>
        <end position="79"/>
    </location>
</feature>